<keyword evidence="3" id="KW-1185">Reference proteome</keyword>
<organism evidence="2 3">
    <name type="scientific">Canna indica</name>
    <name type="common">Indian-shot</name>
    <dbReference type="NCBI Taxonomy" id="4628"/>
    <lineage>
        <taxon>Eukaryota</taxon>
        <taxon>Viridiplantae</taxon>
        <taxon>Streptophyta</taxon>
        <taxon>Embryophyta</taxon>
        <taxon>Tracheophyta</taxon>
        <taxon>Spermatophyta</taxon>
        <taxon>Magnoliopsida</taxon>
        <taxon>Liliopsida</taxon>
        <taxon>Zingiberales</taxon>
        <taxon>Cannaceae</taxon>
        <taxon>Canna</taxon>
    </lineage>
</organism>
<dbReference type="GO" id="GO:0051762">
    <property type="term" value="P:sesquiterpene biosynthetic process"/>
    <property type="evidence" value="ECO:0007669"/>
    <property type="project" value="TreeGrafter"/>
</dbReference>
<dbReference type="PANTHER" id="PTHR31045:SF23">
    <property type="entry name" value="OS01G0825900 PROTEIN"/>
    <property type="match status" value="1"/>
</dbReference>
<accession>A0AAQ3L6T6</accession>
<sequence>MASIDANDDELESSSASKLREYRIQVQIPSLEETLIETTSSKRTRLLDFLNAAPSTADWLKNLNFSSPLAIFRRTLNQKEETSLSVPSPVGVRPRRRRFHVHFFRRINWSSLFRICKEWLKNPMNIALLIWLICVAVSATMLGLLLLGLLDHAFPSKALRNHWIEINNQVLNALFTLMSLYEHPVLFYHLFLLCRWRSEDVIDLRKVYCKDGAYRPLEWVHMTVVVVLLHLTCLSQYTSCALYWEYSRRERPEFLDDLFFGVGLAAPVIAALYTVYSPLGRDCNYNSDEESQASVSEAVGGKKAQKRTAVSEPEWAGGLVDFRDDATVCCLSFFCTCCVFGWNMERLGFGNMYVHIVTFLLLCVAPFWIFNISALNIHDYVVGDVVGVAGVVLCVFGLLYGGYWRIQLRKRFKLPGDSSCCGSASLADYAKWMFCWSCALAQEVRTGNLYDVEDDGLYRKVRDEEEGKQIVNAANSQPCGGDAGTVVSTTETKNLDDDLLQTREEESVMVMNSSVTTMTPPLIQLKDVVGDHDCIQLSPTLSTT</sequence>
<protein>
    <submittedName>
        <fullName evidence="2">Uncharacterized protein</fullName>
    </submittedName>
</protein>
<feature type="transmembrane region" description="Helical" evidence="1">
    <location>
        <begin position="352"/>
        <end position="374"/>
    </location>
</feature>
<dbReference type="GO" id="GO:0009975">
    <property type="term" value="F:cyclase activity"/>
    <property type="evidence" value="ECO:0007669"/>
    <property type="project" value="TreeGrafter"/>
</dbReference>
<dbReference type="AlphaFoldDB" id="A0AAQ3L6T6"/>
<evidence type="ECO:0000313" key="3">
    <source>
        <dbReference type="Proteomes" id="UP001327560"/>
    </source>
</evidence>
<feature type="transmembrane region" description="Helical" evidence="1">
    <location>
        <begin position="126"/>
        <end position="150"/>
    </location>
</feature>
<dbReference type="Pfam" id="PF11204">
    <property type="entry name" value="DUF2985"/>
    <property type="match status" value="1"/>
</dbReference>
<dbReference type="NCBIfam" id="TIGR01571">
    <property type="entry name" value="A_thal_Cys_rich"/>
    <property type="match status" value="1"/>
</dbReference>
<dbReference type="Pfam" id="PF04749">
    <property type="entry name" value="PLAC8"/>
    <property type="match status" value="1"/>
</dbReference>
<keyword evidence="1" id="KW-0472">Membrane</keyword>
<gene>
    <name evidence="2" type="ORF">Cni_G26795</name>
</gene>
<evidence type="ECO:0000313" key="2">
    <source>
        <dbReference type="EMBL" id="WOL18002.1"/>
    </source>
</evidence>
<keyword evidence="1" id="KW-0812">Transmembrane</keyword>
<evidence type="ECO:0000256" key="1">
    <source>
        <dbReference type="SAM" id="Phobius"/>
    </source>
</evidence>
<proteinExistence type="predicted"/>
<reference evidence="2 3" key="1">
    <citation type="submission" date="2023-10" db="EMBL/GenBank/DDBJ databases">
        <title>Chromosome-scale genome assembly provides insights into flower coloration mechanisms of Canna indica.</title>
        <authorList>
            <person name="Li C."/>
        </authorList>
    </citation>
    <scope>NUCLEOTIDE SEQUENCE [LARGE SCALE GENOMIC DNA]</scope>
    <source>
        <tissue evidence="2">Flower</tissue>
    </source>
</reference>
<dbReference type="Proteomes" id="UP001327560">
    <property type="component" value="Chromosome 8"/>
</dbReference>
<dbReference type="EMBL" id="CP136897">
    <property type="protein sequence ID" value="WOL18002.1"/>
    <property type="molecule type" value="Genomic_DNA"/>
</dbReference>
<keyword evidence="1" id="KW-1133">Transmembrane helix</keyword>
<feature type="transmembrane region" description="Helical" evidence="1">
    <location>
        <begin position="258"/>
        <end position="276"/>
    </location>
</feature>
<name>A0AAQ3L6T6_9LILI</name>
<dbReference type="InterPro" id="IPR006461">
    <property type="entry name" value="PLAC_motif_containing"/>
</dbReference>
<dbReference type="InterPro" id="IPR021369">
    <property type="entry name" value="DUF2985"/>
</dbReference>
<feature type="transmembrane region" description="Helical" evidence="1">
    <location>
        <begin position="217"/>
        <end position="238"/>
    </location>
</feature>
<dbReference type="PANTHER" id="PTHR31045">
    <property type="entry name" value="PLAC8 FAMILY PROTEIN-RELATED"/>
    <property type="match status" value="1"/>
</dbReference>
<feature type="transmembrane region" description="Helical" evidence="1">
    <location>
        <begin position="380"/>
        <end position="403"/>
    </location>
</feature>
<feature type="transmembrane region" description="Helical" evidence="1">
    <location>
        <begin position="170"/>
        <end position="196"/>
    </location>
</feature>